<dbReference type="InterPro" id="IPR013762">
    <property type="entry name" value="Integrase-like_cat_sf"/>
</dbReference>
<dbReference type="InterPro" id="IPR010998">
    <property type="entry name" value="Integrase_recombinase_N"/>
</dbReference>
<dbReference type="InterPro" id="IPR011010">
    <property type="entry name" value="DNA_brk_join_enz"/>
</dbReference>
<evidence type="ECO:0000256" key="3">
    <source>
        <dbReference type="ARBA" id="ARBA00023125"/>
    </source>
</evidence>
<dbReference type="GO" id="GO:0003677">
    <property type="term" value="F:DNA binding"/>
    <property type="evidence" value="ECO:0007669"/>
    <property type="project" value="UniProtKB-KW"/>
</dbReference>
<dbReference type="CDD" id="cd00801">
    <property type="entry name" value="INT_P4_C"/>
    <property type="match status" value="1"/>
</dbReference>
<proteinExistence type="inferred from homology"/>
<sequence>MALSDTWLKNQHNKPRDTRTEKADRDGLSVRLTLTGKITFQMRFRLPGHKLQQRLDLGTYPELTLAQARAQCTKYRADLQLGNDPRVTRRMEQLAIGGADTLKSLFNDWYEKYCSVRKREHAQIMRRFELHVFPALGHLPVESITLHEWLKELERLAAVHPDTTMSILTNAKQMLKWGVKRRLIKHNALQDITANADLNLKKKARLRSLSDQEIVWLFDAIYNSRLDPKNALLIELCLLTGCRVGELRQAKKSDFDFEKRVWTVPAASHKMGEKTGKPLLRPIISEWVPVLEQLFSLCPGEYAITNNSGAMLQKSFHTAIPQRLIAWLKRYRNIDMDGWAIHDLRKTARTNFSTLTEPHIAEIMLGHALPGVWQTYDRHDYLEEQAKAYTLWWQRLQRILGNEVAGNVVEMKRNGL</sequence>
<reference evidence="7" key="1">
    <citation type="submission" date="2019-04" db="EMBL/GenBank/DDBJ databases">
        <authorList>
            <person name="Brambilla D."/>
        </authorList>
    </citation>
    <scope>NUCLEOTIDE SEQUENCE</scope>
    <source>
        <strain evidence="7">BAL1</strain>
    </source>
</reference>
<keyword evidence="3" id="KW-0238">DNA-binding</keyword>
<protein>
    <submittedName>
        <fullName evidence="7">Integrase-like protein</fullName>
    </submittedName>
</protein>
<comment type="similarity">
    <text evidence="1">Belongs to the 'phage' integrase family.</text>
</comment>
<evidence type="ECO:0000259" key="6">
    <source>
        <dbReference type="PROSITE" id="PS51898"/>
    </source>
</evidence>
<dbReference type="GO" id="GO:0006310">
    <property type="term" value="P:DNA recombination"/>
    <property type="evidence" value="ECO:0007669"/>
    <property type="project" value="UniProtKB-KW"/>
</dbReference>
<dbReference type="Pfam" id="PF13356">
    <property type="entry name" value="Arm-DNA-bind_3"/>
    <property type="match status" value="1"/>
</dbReference>
<keyword evidence="4" id="KW-0233">DNA recombination</keyword>
<evidence type="ECO:0000256" key="1">
    <source>
        <dbReference type="ARBA" id="ARBA00008857"/>
    </source>
</evidence>
<dbReference type="Gene3D" id="3.30.160.390">
    <property type="entry name" value="Integrase, DNA-binding domain"/>
    <property type="match status" value="1"/>
</dbReference>
<keyword evidence="2" id="KW-0229">DNA integration</keyword>
<dbReference type="Gene3D" id="1.10.443.10">
    <property type="entry name" value="Intergrase catalytic core"/>
    <property type="match status" value="1"/>
</dbReference>
<dbReference type="InterPro" id="IPR050808">
    <property type="entry name" value="Phage_Integrase"/>
</dbReference>
<dbReference type="PROSITE" id="PS51898">
    <property type="entry name" value="TYR_RECOMBINASE"/>
    <property type="match status" value="1"/>
</dbReference>
<evidence type="ECO:0000256" key="4">
    <source>
        <dbReference type="ARBA" id="ARBA00023172"/>
    </source>
</evidence>
<gene>
    <name evidence="7" type="ORF">BAL341_587</name>
</gene>
<dbReference type="InterPro" id="IPR025166">
    <property type="entry name" value="Integrase_DNA_bind_dom"/>
</dbReference>
<name>A0A486XLA1_9GAMM</name>
<feature type="domain" description="Tyr recombinase" evidence="6">
    <location>
        <begin position="204"/>
        <end position="390"/>
    </location>
</feature>
<feature type="region of interest" description="Disordered" evidence="5">
    <location>
        <begin position="1"/>
        <end position="24"/>
    </location>
</feature>
<dbReference type="PANTHER" id="PTHR30629">
    <property type="entry name" value="PROPHAGE INTEGRASE"/>
    <property type="match status" value="1"/>
</dbReference>
<feature type="compositionally biased region" description="Basic and acidic residues" evidence="5">
    <location>
        <begin position="14"/>
        <end position="24"/>
    </location>
</feature>
<organism evidence="7">
    <name type="scientific">Rheinheimera sp. BAL341</name>
    <dbReference type="NCBI Taxonomy" id="1708203"/>
    <lineage>
        <taxon>Bacteria</taxon>
        <taxon>Pseudomonadati</taxon>
        <taxon>Pseudomonadota</taxon>
        <taxon>Gammaproteobacteria</taxon>
        <taxon>Chromatiales</taxon>
        <taxon>Chromatiaceae</taxon>
        <taxon>Rheinheimera</taxon>
    </lineage>
</organism>
<dbReference type="InterPro" id="IPR002104">
    <property type="entry name" value="Integrase_catalytic"/>
</dbReference>
<evidence type="ECO:0000256" key="5">
    <source>
        <dbReference type="SAM" id="MobiDB-lite"/>
    </source>
</evidence>
<dbReference type="InterPro" id="IPR053876">
    <property type="entry name" value="Phage_int_M"/>
</dbReference>
<dbReference type="InterPro" id="IPR038488">
    <property type="entry name" value="Integrase_DNA-bd_sf"/>
</dbReference>
<evidence type="ECO:0000313" key="7">
    <source>
        <dbReference type="EMBL" id="VHO02177.1"/>
    </source>
</evidence>
<dbReference type="GO" id="GO:0015074">
    <property type="term" value="P:DNA integration"/>
    <property type="evidence" value="ECO:0007669"/>
    <property type="project" value="UniProtKB-KW"/>
</dbReference>
<dbReference type="SUPFAM" id="SSF56349">
    <property type="entry name" value="DNA breaking-rejoining enzymes"/>
    <property type="match status" value="1"/>
</dbReference>
<evidence type="ECO:0000256" key="2">
    <source>
        <dbReference type="ARBA" id="ARBA00022908"/>
    </source>
</evidence>
<dbReference type="Pfam" id="PF00589">
    <property type="entry name" value="Phage_integrase"/>
    <property type="match status" value="1"/>
</dbReference>
<dbReference type="Gene3D" id="1.10.150.130">
    <property type="match status" value="1"/>
</dbReference>
<dbReference type="PANTHER" id="PTHR30629:SF2">
    <property type="entry name" value="PROPHAGE INTEGRASE INTS-RELATED"/>
    <property type="match status" value="1"/>
</dbReference>
<dbReference type="AlphaFoldDB" id="A0A486XLA1"/>
<accession>A0A486XLA1</accession>
<dbReference type="Pfam" id="PF22022">
    <property type="entry name" value="Phage_int_M"/>
    <property type="match status" value="1"/>
</dbReference>
<dbReference type="EMBL" id="CAAJGR010000055">
    <property type="protein sequence ID" value="VHO02177.1"/>
    <property type="molecule type" value="Genomic_DNA"/>
</dbReference>